<dbReference type="InterPro" id="IPR013324">
    <property type="entry name" value="RNA_pol_sigma_r3/r4-like"/>
</dbReference>
<dbReference type="Gene3D" id="1.10.1740.10">
    <property type="match status" value="1"/>
</dbReference>
<evidence type="ECO:0000259" key="5">
    <source>
        <dbReference type="Pfam" id="PF04542"/>
    </source>
</evidence>
<feature type="domain" description="RNA polymerase sigma-70 region 2" evidence="5">
    <location>
        <begin position="24"/>
        <end position="90"/>
    </location>
</feature>
<dbReference type="GO" id="GO:0006352">
    <property type="term" value="P:DNA-templated transcription initiation"/>
    <property type="evidence" value="ECO:0007669"/>
    <property type="project" value="InterPro"/>
</dbReference>
<evidence type="ECO:0000256" key="1">
    <source>
        <dbReference type="ARBA" id="ARBA00010641"/>
    </source>
</evidence>
<dbReference type="NCBIfam" id="TIGR02937">
    <property type="entry name" value="sigma70-ECF"/>
    <property type="match status" value="1"/>
</dbReference>
<dbReference type="EMBL" id="PIQC01000004">
    <property type="protein sequence ID" value="RUO69559.1"/>
    <property type="molecule type" value="Genomic_DNA"/>
</dbReference>
<feature type="domain" description="RNA polymerase sigma factor 70 region 4 type 2" evidence="6">
    <location>
        <begin position="117"/>
        <end position="164"/>
    </location>
</feature>
<dbReference type="InterPro" id="IPR007627">
    <property type="entry name" value="RNA_pol_sigma70_r2"/>
</dbReference>
<keyword evidence="2" id="KW-0805">Transcription regulation</keyword>
<dbReference type="InterPro" id="IPR039425">
    <property type="entry name" value="RNA_pol_sigma-70-like"/>
</dbReference>
<sequence length="175" mass="20619">MKIEQVEVLVLAAQEGKRDALELLYRHFFTPMKRYALIRVHQTTTAEDLVQNVWLKVGRRLQFMQDVRVFRSWLYKALRWEIIDWARQQRNANFEELNESSLFTEDLRPEVLDVAPLLAGLKPNEREVIELFYLSELSVNETALVLSIAPGTVKSRLHSAREELRHRYLNEGDKP</sequence>
<evidence type="ECO:0000313" key="8">
    <source>
        <dbReference type="Proteomes" id="UP000288058"/>
    </source>
</evidence>
<keyword evidence="8" id="KW-1185">Reference proteome</keyword>
<evidence type="ECO:0000256" key="3">
    <source>
        <dbReference type="ARBA" id="ARBA00023082"/>
    </source>
</evidence>
<evidence type="ECO:0000313" key="7">
    <source>
        <dbReference type="EMBL" id="RUO69559.1"/>
    </source>
</evidence>
<evidence type="ECO:0000256" key="4">
    <source>
        <dbReference type="ARBA" id="ARBA00023163"/>
    </source>
</evidence>
<accession>A0A432Z074</accession>
<dbReference type="Proteomes" id="UP000288058">
    <property type="component" value="Unassembled WGS sequence"/>
</dbReference>
<gene>
    <name evidence="7" type="ORF">CWI78_06455</name>
</gene>
<evidence type="ECO:0000256" key="2">
    <source>
        <dbReference type="ARBA" id="ARBA00023015"/>
    </source>
</evidence>
<dbReference type="PANTHER" id="PTHR43133">
    <property type="entry name" value="RNA POLYMERASE ECF-TYPE SIGMA FACTO"/>
    <property type="match status" value="1"/>
</dbReference>
<evidence type="ECO:0008006" key="9">
    <source>
        <dbReference type="Google" id="ProtNLM"/>
    </source>
</evidence>
<dbReference type="GO" id="GO:0003677">
    <property type="term" value="F:DNA binding"/>
    <property type="evidence" value="ECO:0007669"/>
    <property type="project" value="InterPro"/>
</dbReference>
<dbReference type="CDD" id="cd06171">
    <property type="entry name" value="Sigma70_r4"/>
    <property type="match status" value="1"/>
</dbReference>
<dbReference type="InterPro" id="IPR036388">
    <property type="entry name" value="WH-like_DNA-bd_sf"/>
</dbReference>
<dbReference type="InterPro" id="IPR013325">
    <property type="entry name" value="RNA_pol_sigma_r2"/>
</dbReference>
<name>A0A432Z074_9GAMM</name>
<keyword evidence="4" id="KW-0804">Transcription</keyword>
<dbReference type="SUPFAM" id="SSF88946">
    <property type="entry name" value="Sigma2 domain of RNA polymerase sigma factors"/>
    <property type="match status" value="1"/>
</dbReference>
<organism evidence="7 8">
    <name type="scientific">Idiomarina ramblicola</name>
    <dbReference type="NCBI Taxonomy" id="263724"/>
    <lineage>
        <taxon>Bacteria</taxon>
        <taxon>Pseudomonadati</taxon>
        <taxon>Pseudomonadota</taxon>
        <taxon>Gammaproteobacteria</taxon>
        <taxon>Alteromonadales</taxon>
        <taxon>Idiomarinaceae</taxon>
        <taxon>Idiomarina</taxon>
    </lineage>
</organism>
<reference evidence="8" key="1">
    <citation type="journal article" date="2018" name="Front. Microbiol.">
        <title>Genome-Based Analysis Reveals the Taxonomy and Diversity of the Family Idiomarinaceae.</title>
        <authorList>
            <person name="Liu Y."/>
            <person name="Lai Q."/>
            <person name="Shao Z."/>
        </authorList>
    </citation>
    <scope>NUCLEOTIDE SEQUENCE [LARGE SCALE GENOMIC DNA]</scope>
    <source>
        <strain evidence="8">R22</strain>
    </source>
</reference>
<keyword evidence="3" id="KW-0731">Sigma factor</keyword>
<dbReference type="SUPFAM" id="SSF88659">
    <property type="entry name" value="Sigma3 and sigma4 domains of RNA polymerase sigma factors"/>
    <property type="match status" value="1"/>
</dbReference>
<dbReference type="AlphaFoldDB" id="A0A432Z074"/>
<proteinExistence type="inferred from homology"/>
<dbReference type="Pfam" id="PF08281">
    <property type="entry name" value="Sigma70_r4_2"/>
    <property type="match status" value="1"/>
</dbReference>
<dbReference type="RefSeq" id="WP_126781393.1">
    <property type="nucleotide sequence ID" value="NZ_PIQC01000004.1"/>
</dbReference>
<comment type="similarity">
    <text evidence="1">Belongs to the sigma-70 factor family. ECF subfamily.</text>
</comment>
<evidence type="ECO:0000259" key="6">
    <source>
        <dbReference type="Pfam" id="PF08281"/>
    </source>
</evidence>
<dbReference type="Gene3D" id="1.10.10.10">
    <property type="entry name" value="Winged helix-like DNA-binding domain superfamily/Winged helix DNA-binding domain"/>
    <property type="match status" value="1"/>
</dbReference>
<dbReference type="GO" id="GO:0016987">
    <property type="term" value="F:sigma factor activity"/>
    <property type="evidence" value="ECO:0007669"/>
    <property type="project" value="UniProtKB-KW"/>
</dbReference>
<dbReference type="InterPro" id="IPR013249">
    <property type="entry name" value="RNA_pol_sigma70_r4_t2"/>
</dbReference>
<dbReference type="InterPro" id="IPR014284">
    <property type="entry name" value="RNA_pol_sigma-70_dom"/>
</dbReference>
<dbReference type="PANTHER" id="PTHR43133:SF39">
    <property type="entry name" value="SIMILAR TO RNA POLYMERASE SIGMA-E FACTOR"/>
    <property type="match status" value="1"/>
</dbReference>
<dbReference type="OrthoDB" id="9797134at2"/>
<comment type="caution">
    <text evidence="7">The sequence shown here is derived from an EMBL/GenBank/DDBJ whole genome shotgun (WGS) entry which is preliminary data.</text>
</comment>
<dbReference type="Pfam" id="PF04542">
    <property type="entry name" value="Sigma70_r2"/>
    <property type="match status" value="1"/>
</dbReference>
<protein>
    <recommendedName>
        <fullName evidence="9">RNA polymerase subunit sigma</fullName>
    </recommendedName>
</protein>